<gene>
    <name evidence="7" type="ORF">HETSPECPRED_002937</name>
</gene>
<sequence>MEVKSANDNGVEKSPLRTEIEVSSVDERDVQALARLGKKPVLKRRFTFMSILGFTCTILITWEAELIVFTLGLTNGGSAGLVYSYLFSFIGSIAVFTTMGELASMAPTSGGQYHWASMLAPSFCKKFVSYIMGWLVICGWQAILAGSAYLGGNMILALAQLNHPNYAPKLWQGTLVYWGVMAVAILINTSASKILPKIESFILLLHILGFFAICIPLVHLAPEKVSAHDVFTVFENGGGWPTTTVSVFVGLLGSVFATYGTDCAVHMAEEIHRANVVIPWCMLSTTLLNGILGFAMVIVVLFVTVDIDSVLQSPTGLLGFPFMQIFYNATGSLSGASTMICIVIIMDICAAIAFLATSSRIVFAFGRDRGLPFWRTMAKTRKKQLQPDTAIPMYAIAVMAAVSCAIGLINIGSATAFNDVISLGVSSLYASYVLTEALLLWHRLRGTIRHPAQMANTTWRANELVWGPFHVPGVWGALLNAFAVGYGVIVFVFSFFPQTVRPDAEHMNFSCLMTGAIMLFAVGYYWIYARGVYKGPVVEVAPGQVE</sequence>
<evidence type="ECO:0000256" key="5">
    <source>
        <dbReference type="ARBA" id="ARBA00023136"/>
    </source>
</evidence>
<protein>
    <recommendedName>
        <fullName evidence="9">Amino acid transporter</fullName>
    </recommendedName>
</protein>
<evidence type="ECO:0000256" key="4">
    <source>
        <dbReference type="ARBA" id="ARBA00022989"/>
    </source>
</evidence>
<keyword evidence="8" id="KW-1185">Reference proteome</keyword>
<dbReference type="InterPro" id="IPR002293">
    <property type="entry name" value="AA/rel_permease1"/>
</dbReference>
<comment type="caution">
    <text evidence="7">The sequence shown here is derived from an EMBL/GenBank/DDBJ whole genome shotgun (WGS) entry which is preliminary data.</text>
</comment>
<dbReference type="GO" id="GO:0022857">
    <property type="term" value="F:transmembrane transporter activity"/>
    <property type="evidence" value="ECO:0007669"/>
    <property type="project" value="InterPro"/>
</dbReference>
<accession>A0A8H3F1L0</accession>
<keyword evidence="4 6" id="KW-1133">Transmembrane helix</keyword>
<reference evidence="7" key="1">
    <citation type="submission" date="2021-03" db="EMBL/GenBank/DDBJ databases">
        <authorList>
            <person name="Tagirdzhanova G."/>
        </authorList>
    </citation>
    <scope>NUCLEOTIDE SEQUENCE</scope>
</reference>
<keyword evidence="5 6" id="KW-0472">Membrane</keyword>
<evidence type="ECO:0000256" key="6">
    <source>
        <dbReference type="SAM" id="Phobius"/>
    </source>
</evidence>
<dbReference type="Gene3D" id="1.20.1740.10">
    <property type="entry name" value="Amino acid/polyamine transporter I"/>
    <property type="match status" value="1"/>
</dbReference>
<dbReference type="PANTHER" id="PTHR45649">
    <property type="entry name" value="AMINO-ACID PERMEASE BAT1"/>
    <property type="match status" value="1"/>
</dbReference>
<evidence type="ECO:0008006" key="9">
    <source>
        <dbReference type="Google" id="ProtNLM"/>
    </source>
</evidence>
<evidence type="ECO:0000256" key="1">
    <source>
        <dbReference type="ARBA" id="ARBA00004141"/>
    </source>
</evidence>
<evidence type="ECO:0000256" key="2">
    <source>
        <dbReference type="ARBA" id="ARBA00022448"/>
    </source>
</evidence>
<dbReference type="PIRSF" id="PIRSF006060">
    <property type="entry name" value="AA_transporter"/>
    <property type="match status" value="1"/>
</dbReference>
<proteinExistence type="predicted"/>
<keyword evidence="3 6" id="KW-0812">Transmembrane</keyword>
<dbReference type="PANTHER" id="PTHR45649:SF1">
    <property type="entry name" value="TRANSPORTER, PUTATIVE (EUROFUNG)-RELATED"/>
    <property type="match status" value="1"/>
</dbReference>
<feature type="transmembrane region" description="Helical" evidence="6">
    <location>
        <begin position="201"/>
        <end position="220"/>
    </location>
</feature>
<comment type="subcellular location">
    <subcellularLocation>
        <location evidence="1">Membrane</location>
        <topology evidence="1">Multi-pass membrane protein</topology>
    </subcellularLocation>
</comment>
<feature type="transmembrane region" description="Helical" evidence="6">
    <location>
        <begin position="507"/>
        <end position="527"/>
    </location>
</feature>
<feature type="transmembrane region" description="Helical" evidence="6">
    <location>
        <begin position="170"/>
        <end position="189"/>
    </location>
</feature>
<keyword evidence="2" id="KW-0813">Transport</keyword>
<feature type="transmembrane region" description="Helical" evidence="6">
    <location>
        <begin position="45"/>
        <end position="62"/>
    </location>
</feature>
<dbReference type="EMBL" id="CAJPDS010000018">
    <property type="protein sequence ID" value="CAF9916516.1"/>
    <property type="molecule type" value="Genomic_DNA"/>
</dbReference>
<name>A0A8H3F1L0_9LECA</name>
<dbReference type="Pfam" id="PF13520">
    <property type="entry name" value="AA_permease_2"/>
    <property type="match status" value="1"/>
</dbReference>
<feature type="transmembrane region" description="Helical" evidence="6">
    <location>
        <begin position="280"/>
        <end position="305"/>
    </location>
</feature>
<evidence type="ECO:0000256" key="3">
    <source>
        <dbReference type="ARBA" id="ARBA00022692"/>
    </source>
</evidence>
<feature type="transmembrane region" description="Helical" evidence="6">
    <location>
        <begin position="127"/>
        <end position="150"/>
    </location>
</feature>
<organism evidence="7 8">
    <name type="scientific">Heterodermia speciosa</name>
    <dbReference type="NCBI Taxonomy" id="116794"/>
    <lineage>
        <taxon>Eukaryota</taxon>
        <taxon>Fungi</taxon>
        <taxon>Dikarya</taxon>
        <taxon>Ascomycota</taxon>
        <taxon>Pezizomycotina</taxon>
        <taxon>Lecanoromycetes</taxon>
        <taxon>OSLEUM clade</taxon>
        <taxon>Lecanoromycetidae</taxon>
        <taxon>Caliciales</taxon>
        <taxon>Physciaceae</taxon>
        <taxon>Heterodermia</taxon>
    </lineage>
</organism>
<feature type="transmembrane region" description="Helical" evidence="6">
    <location>
        <begin position="325"/>
        <end position="357"/>
    </location>
</feature>
<feature type="transmembrane region" description="Helical" evidence="6">
    <location>
        <begin position="391"/>
        <end position="414"/>
    </location>
</feature>
<evidence type="ECO:0000313" key="8">
    <source>
        <dbReference type="Proteomes" id="UP000664521"/>
    </source>
</evidence>
<feature type="transmembrane region" description="Helical" evidence="6">
    <location>
        <begin position="474"/>
        <end position="495"/>
    </location>
</feature>
<dbReference type="OrthoDB" id="3257095at2759"/>
<dbReference type="AlphaFoldDB" id="A0A8H3F1L0"/>
<evidence type="ECO:0000313" key="7">
    <source>
        <dbReference type="EMBL" id="CAF9916516.1"/>
    </source>
</evidence>
<feature type="transmembrane region" description="Helical" evidence="6">
    <location>
        <begin position="82"/>
        <end position="106"/>
    </location>
</feature>
<feature type="transmembrane region" description="Helical" evidence="6">
    <location>
        <begin position="420"/>
        <end position="441"/>
    </location>
</feature>
<dbReference type="GO" id="GO:0016020">
    <property type="term" value="C:membrane"/>
    <property type="evidence" value="ECO:0007669"/>
    <property type="project" value="UniProtKB-SubCell"/>
</dbReference>
<feature type="transmembrane region" description="Helical" evidence="6">
    <location>
        <begin position="240"/>
        <end position="259"/>
    </location>
</feature>
<dbReference type="Proteomes" id="UP000664521">
    <property type="component" value="Unassembled WGS sequence"/>
</dbReference>